<reference evidence="6" key="1">
    <citation type="submission" date="2017-04" db="EMBL/GenBank/DDBJ databases">
        <authorList>
            <person name="Varghese N."/>
            <person name="Submissions S."/>
        </authorList>
    </citation>
    <scope>NUCLEOTIDE SEQUENCE [LARGE SCALE GENOMIC DNA]</scope>
    <source>
        <strain evidence="6">VKM Ac-2121</strain>
    </source>
</reference>
<keyword evidence="3" id="KW-0560">Oxidoreductase</keyword>
<evidence type="ECO:0000259" key="4">
    <source>
        <dbReference type="Pfam" id="PF03358"/>
    </source>
</evidence>
<keyword evidence="6" id="KW-1185">Reference proteome</keyword>
<organism evidence="5 6">
    <name type="scientific">Rathayibacter oskolensis</name>
    <dbReference type="NCBI Taxonomy" id="1891671"/>
    <lineage>
        <taxon>Bacteria</taxon>
        <taxon>Bacillati</taxon>
        <taxon>Actinomycetota</taxon>
        <taxon>Actinomycetes</taxon>
        <taxon>Micrococcales</taxon>
        <taxon>Microbacteriaceae</taxon>
        <taxon>Rathayibacter</taxon>
    </lineage>
</organism>
<evidence type="ECO:0000313" key="6">
    <source>
        <dbReference type="Proteomes" id="UP000193711"/>
    </source>
</evidence>
<evidence type="ECO:0000256" key="1">
    <source>
        <dbReference type="ARBA" id="ARBA00022630"/>
    </source>
</evidence>
<dbReference type="PANTHER" id="PTHR43408">
    <property type="entry name" value="FMN REDUCTASE (NADPH)"/>
    <property type="match status" value="1"/>
</dbReference>
<dbReference type="RefSeq" id="WP_085476169.1">
    <property type="nucleotide sequence ID" value="NZ_FXBM01000001.1"/>
</dbReference>
<dbReference type="PANTHER" id="PTHR43408:SF2">
    <property type="entry name" value="FMN REDUCTASE (NADPH)"/>
    <property type="match status" value="1"/>
</dbReference>
<dbReference type="Pfam" id="PF03358">
    <property type="entry name" value="FMN_red"/>
    <property type="match status" value="1"/>
</dbReference>
<dbReference type="InterPro" id="IPR029039">
    <property type="entry name" value="Flavoprotein-like_sf"/>
</dbReference>
<dbReference type="OrthoDB" id="1643408at2"/>
<keyword evidence="2" id="KW-0288">FMN</keyword>
<protein>
    <submittedName>
        <fullName evidence="5">FMN reductase</fullName>
    </submittedName>
</protein>
<dbReference type="InterPro" id="IPR005025">
    <property type="entry name" value="FMN_Rdtase-like_dom"/>
</dbReference>
<evidence type="ECO:0000256" key="3">
    <source>
        <dbReference type="ARBA" id="ARBA00023002"/>
    </source>
</evidence>
<dbReference type="STRING" id="1891671.SAMN06295885_0096"/>
<name>A0A1X7MVR0_9MICO</name>
<dbReference type="EMBL" id="FXBM01000001">
    <property type="protein sequence ID" value="SMH28076.1"/>
    <property type="molecule type" value="Genomic_DNA"/>
</dbReference>
<evidence type="ECO:0000313" key="5">
    <source>
        <dbReference type="EMBL" id="SMH28076.1"/>
    </source>
</evidence>
<dbReference type="InterPro" id="IPR051814">
    <property type="entry name" value="NAD(P)H-dep_FMN_reductase"/>
</dbReference>
<dbReference type="Gene3D" id="3.40.50.360">
    <property type="match status" value="1"/>
</dbReference>
<dbReference type="GO" id="GO:0016491">
    <property type="term" value="F:oxidoreductase activity"/>
    <property type="evidence" value="ECO:0007669"/>
    <property type="project" value="UniProtKB-KW"/>
</dbReference>
<gene>
    <name evidence="5" type="ORF">SAMN06295885_0096</name>
</gene>
<sequence length="170" mass="17421">MRSVVVVGNPKPQSRTRAAAENLLAQLGLPAPEVIELSDLGPGLLGWGDPAVKEAVALVQSADVAVFASPTFKATYSGLLKLFLDQFAGGTGLAGVVAIPFMLGAAPNHALAPDLTLKPVLVEIGGICATPGLYQLDSSFLEDPALAAWTARWAPVITALTDSSGRTSSS</sequence>
<proteinExistence type="predicted"/>
<keyword evidence="1" id="KW-0285">Flavoprotein</keyword>
<dbReference type="SUPFAM" id="SSF52218">
    <property type="entry name" value="Flavoproteins"/>
    <property type="match status" value="1"/>
</dbReference>
<dbReference type="Proteomes" id="UP000193711">
    <property type="component" value="Unassembled WGS sequence"/>
</dbReference>
<feature type="domain" description="NADPH-dependent FMN reductase-like" evidence="4">
    <location>
        <begin position="1"/>
        <end position="131"/>
    </location>
</feature>
<dbReference type="AlphaFoldDB" id="A0A1X7MVR0"/>
<evidence type="ECO:0000256" key="2">
    <source>
        <dbReference type="ARBA" id="ARBA00022643"/>
    </source>
</evidence>
<accession>A0A1X7MVR0</accession>